<dbReference type="GO" id="GO:0005975">
    <property type="term" value="P:carbohydrate metabolic process"/>
    <property type="evidence" value="ECO:0007669"/>
    <property type="project" value="InterPro"/>
</dbReference>
<dbReference type="Gene3D" id="1.50.10.10">
    <property type="match status" value="1"/>
</dbReference>
<dbReference type="KEGG" id="vbl:L21SP4_00929"/>
<keyword evidence="3" id="KW-0378">Hydrolase</keyword>
<dbReference type="Pfam" id="PF17389">
    <property type="entry name" value="Bac_rhamnosid6H"/>
    <property type="match status" value="2"/>
</dbReference>
<keyword evidence="7" id="KW-1185">Reference proteome</keyword>
<dbReference type="AlphaFoldDB" id="A0A0G3ECF5"/>
<gene>
    <name evidence="6" type="ORF">L21SP4_00929</name>
</gene>
<dbReference type="EMBL" id="CP010904">
    <property type="protein sequence ID" value="AKJ64191.1"/>
    <property type="molecule type" value="Genomic_DNA"/>
</dbReference>
<evidence type="ECO:0000256" key="3">
    <source>
        <dbReference type="ARBA" id="ARBA00022801"/>
    </source>
</evidence>
<comment type="catalytic activity">
    <reaction evidence="1">
        <text>Hydrolysis of terminal non-reducing alpha-L-rhamnose residues in alpha-L-rhamnosides.</text>
        <dbReference type="EC" id="3.2.1.40"/>
    </reaction>
</comment>
<reference evidence="6 7" key="2">
    <citation type="journal article" date="2016" name="ISME J.">
        <title>Characterization of the first cultured representative of Verrucomicrobia subdivision 5 indicates the proposal of a novel phylum.</title>
        <authorList>
            <person name="Spring S."/>
            <person name="Bunk B."/>
            <person name="Sproer C."/>
            <person name="Schumann P."/>
            <person name="Rohde M."/>
            <person name="Tindall B.J."/>
            <person name="Klenk H.P."/>
        </authorList>
    </citation>
    <scope>NUCLEOTIDE SEQUENCE [LARGE SCALE GENOMIC DNA]</scope>
    <source>
        <strain evidence="6 7">L21-Fru-AB</strain>
    </source>
</reference>
<protein>
    <recommendedName>
        <fullName evidence="2">alpha-L-rhamnosidase</fullName>
        <ecNumber evidence="2">3.2.1.40</ecNumber>
    </recommendedName>
</protein>
<dbReference type="InterPro" id="IPR035398">
    <property type="entry name" value="Bac_rhamnosid_C"/>
</dbReference>
<dbReference type="SUPFAM" id="SSF48208">
    <property type="entry name" value="Six-hairpin glycosidases"/>
    <property type="match status" value="1"/>
</dbReference>
<dbReference type="Gene3D" id="2.60.420.10">
    <property type="entry name" value="Maltose phosphorylase, domain 3"/>
    <property type="match status" value="1"/>
</dbReference>
<accession>A0A0G3ECF5</accession>
<dbReference type="PANTHER" id="PTHR33307">
    <property type="entry name" value="ALPHA-RHAMNOSIDASE (EUROFUNG)"/>
    <property type="match status" value="1"/>
</dbReference>
<dbReference type="InterPro" id="IPR012341">
    <property type="entry name" value="6hp_glycosidase-like_sf"/>
</dbReference>
<evidence type="ECO:0000313" key="7">
    <source>
        <dbReference type="Proteomes" id="UP000035268"/>
    </source>
</evidence>
<evidence type="ECO:0000259" key="4">
    <source>
        <dbReference type="Pfam" id="PF17389"/>
    </source>
</evidence>
<evidence type="ECO:0000256" key="1">
    <source>
        <dbReference type="ARBA" id="ARBA00001445"/>
    </source>
</evidence>
<reference evidence="7" key="1">
    <citation type="submission" date="2015-02" db="EMBL/GenBank/DDBJ databases">
        <title>Description and complete genome sequence of the first cultured representative of the subdivision 5 of the Verrucomicrobia phylum.</title>
        <authorList>
            <person name="Spring S."/>
            <person name="Bunk B."/>
            <person name="Sproer C."/>
            <person name="Klenk H.-P."/>
        </authorList>
    </citation>
    <scope>NUCLEOTIDE SEQUENCE [LARGE SCALE GENOMIC DNA]</scope>
    <source>
        <strain evidence="7">L21-Fru-AB</strain>
    </source>
</reference>
<dbReference type="PANTHER" id="PTHR33307:SF6">
    <property type="entry name" value="ALPHA-RHAMNOSIDASE (EUROFUNG)-RELATED"/>
    <property type="match status" value="1"/>
</dbReference>
<dbReference type="Proteomes" id="UP000035268">
    <property type="component" value="Chromosome"/>
</dbReference>
<evidence type="ECO:0000259" key="5">
    <source>
        <dbReference type="Pfam" id="PF17390"/>
    </source>
</evidence>
<dbReference type="GO" id="GO:0030596">
    <property type="term" value="F:alpha-L-rhamnosidase activity"/>
    <property type="evidence" value="ECO:0007669"/>
    <property type="project" value="UniProtKB-EC"/>
</dbReference>
<evidence type="ECO:0000256" key="2">
    <source>
        <dbReference type="ARBA" id="ARBA00012652"/>
    </source>
</evidence>
<dbReference type="InterPro" id="IPR016007">
    <property type="entry name" value="Alpha_rhamnosid"/>
</dbReference>
<feature type="domain" description="Alpha-L-rhamnosidase six-hairpin glycosidase" evidence="4">
    <location>
        <begin position="3"/>
        <end position="162"/>
    </location>
</feature>
<evidence type="ECO:0000313" key="6">
    <source>
        <dbReference type="EMBL" id="AKJ64191.1"/>
    </source>
</evidence>
<feature type="domain" description="Alpha-L-rhamnosidase C-terminal" evidence="5">
    <location>
        <begin position="274"/>
        <end position="349"/>
    </location>
</feature>
<feature type="domain" description="Alpha-L-rhamnosidase six-hairpin glycosidase" evidence="4">
    <location>
        <begin position="198"/>
        <end position="270"/>
    </location>
</feature>
<dbReference type="Pfam" id="PF17390">
    <property type="entry name" value="Bac_rhamnosid_C"/>
    <property type="match status" value="1"/>
</dbReference>
<dbReference type="STRING" id="1307763.L21SP4_00929"/>
<proteinExistence type="predicted"/>
<organism evidence="6 7">
    <name type="scientific">Kiritimatiella glycovorans</name>
    <dbReference type="NCBI Taxonomy" id="1307763"/>
    <lineage>
        <taxon>Bacteria</taxon>
        <taxon>Pseudomonadati</taxon>
        <taxon>Kiritimatiellota</taxon>
        <taxon>Kiritimatiellia</taxon>
        <taxon>Kiritimatiellales</taxon>
        <taxon>Kiritimatiellaceae</taxon>
        <taxon>Kiritimatiella</taxon>
    </lineage>
</organism>
<dbReference type="InterPro" id="IPR008928">
    <property type="entry name" value="6-hairpin_glycosidase_sf"/>
</dbReference>
<dbReference type="InterPro" id="IPR035396">
    <property type="entry name" value="Bac_rhamnosid6H"/>
</dbReference>
<name>A0A0G3ECF5_9BACT</name>
<sequence length="384" mass="42988">MLRHLGDRRVVAEAYPNYQKWLELLHANASRSADGVITQDLYESKSHHSRWFFIGDWRAPGERREWRDSPEAALFNNCTYALNLKMMTDIAAALRRDDDVTLYSGRLDRLREAIHAKFFNAEKNIYLDTRRQVHLAFPLLTGVVPEELEPAILASLKEAMTEPVDTAGLLANSEGWSGANPKLEWTPSPEWTQPAPFLDVGSSGLPVLLQYLIEDAEWNDVLYGAINKTTFPGYGFFLERGQTTWPESWGAASYSRIHTCFTGIAAWFIKGIGGIRTAPTHHGYSHFIIKPHLVGDLSYANTSIPSPYGPIVSNWKCGDGEAQLHIEIPPNTTATVYVPGSDIENVTESGGPARDAEGVRFLRVEDDRLVFEVESGTYEFVSKN</sequence>
<dbReference type="EC" id="3.2.1.40" evidence="2"/>